<reference evidence="1 2" key="1">
    <citation type="journal article" date="2013" name="Proc. Natl. Acad. Sci. U.S.A.">
        <title>Genome of an arbuscular mycorrhizal fungus provides insight into the oldest plant symbiosis.</title>
        <authorList>
            <person name="Tisserant E."/>
            <person name="Malbreil M."/>
            <person name="Kuo A."/>
            <person name="Kohler A."/>
            <person name="Symeonidi A."/>
            <person name="Balestrini R."/>
            <person name="Charron P."/>
            <person name="Duensing N."/>
            <person name="Frei Dit Frey N."/>
            <person name="Gianinazzi-Pearson V."/>
            <person name="Gilbert L.B."/>
            <person name="Handa Y."/>
            <person name="Herr J.R."/>
            <person name="Hijri M."/>
            <person name="Koul R."/>
            <person name="Kawaguchi M."/>
            <person name="Krajinski F."/>
            <person name="Lammers P.J."/>
            <person name="Masclaux F.G."/>
            <person name="Murat C."/>
            <person name="Morin E."/>
            <person name="Ndikumana S."/>
            <person name="Pagni M."/>
            <person name="Petitpierre D."/>
            <person name="Requena N."/>
            <person name="Rosikiewicz P."/>
            <person name="Riley R."/>
            <person name="Saito K."/>
            <person name="San Clemente H."/>
            <person name="Shapiro H."/>
            <person name="van Tuinen D."/>
            <person name="Becard G."/>
            <person name="Bonfante P."/>
            <person name="Paszkowski U."/>
            <person name="Shachar-Hill Y.Y."/>
            <person name="Tuskan G.A."/>
            <person name="Young P.W."/>
            <person name="Sanders I.R."/>
            <person name="Henrissat B."/>
            <person name="Rensing S.A."/>
            <person name="Grigoriev I.V."/>
            <person name="Corradi N."/>
            <person name="Roux C."/>
            <person name="Martin F."/>
        </authorList>
    </citation>
    <scope>NUCLEOTIDE SEQUENCE [LARGE SCALE GENOMIC DNA]</scope>
    <source>
        <strain evidence="1 2">DAOM 197198</strain>
    </source>
</reference>
<dbReference type="VEuPathDB" id="FungiDB:RhiirFUN_024989"/>
<dbReference type="PANTHER" id="PTHR45011:SF1">
    <property type="entry name" value="DAP3-BINDING CELL DEATH ENHANCER 1"/>
    <property type="match status" value="1"/>
</dbReference>
<gene>
    <name evidence="1" type="ORF">GLOIN_2v1535801</name>
</gene>
<dbReference type="SUPFAM" id="SSF81901">
    <property type="entry name" value="HCP-like"/>
    <property type="match status" value="1"/>
</dbReference>
<dbReference type="SMART" id="SM00671">
    <property type="entry name" value="SEL1"/>
    <property type="match status" value="2"/>
</dbReference>
<accession>A0A2P4QLW2</accession>
<organism evidence="1 2">
    <name type="scientific">Rhizophagus irregularis (strain DAOM 181602 / DAOM 197198 / MUCL 43194)</name>
    <name type="common">Arbuscular mycorrhizal fungus</name>
    <name type="synonym">Glomus intraradices</name>
    <dbReference type="NCBI Taxonomy" id="747089"/>
    <lineage>
        <taxon>Eukaryota</taxon>
        <taxon>Fungi</taxon>
        <taxon>Fungi incertae sedis</taxon>
        <taxon>Mucoromycota</taxon>
        <taxon>Glomeromycotina</taxon>
        <taxon>Glomeromycetes</taxon>
        <taxon>Glomerales</taxon>
        <taxon>Glomeraceae</taxon>
        <taxon>Rhizophagus</taxon>
    </lineage>
</organism>
<evidence type="ECO:0000313" key="2">
    <source>
        <dbReference type="Proteomes" id="UP000018888"/>
    </source>
</evidence>
<evidence type="ECO:0008006" key="3">
    <source>
        <dbReference type="Google" id="ProtNLM"/>
    </source>
</evidence>
<dbReference type="InterPro" id="IPR052748">
    <property type="entry name" value="ISR_Activator"/>
</dbReference>
<name>A0A2P4QLW2_RHIID</name>
<dbReference type="EMBL" id="AUPC02000031">
    <property type="protein sequence ID" value="POG78598.1"/>
    <property type="molecule type" value="Genomic_DNA"/>
</dbReference>
<comment type="caution">
    <text evidence="1">The sequence shown here is derived from an EMBL/GenBank/DDBJ whole genome shotgun (WGS) entry which is preliminary data.</text>
</comment>
<proteinExistence type="predicted"/>
<dbReference type="Pfam" id="PF08238">
    <property type="entry name" value="Sel1"/>
    <property type="match status" value="2"/>
</dbReference>
<sequence length="216" mass="25732">ICYKNGEGIEKNLEKAFYWYQKAAERGHVKAMTNLASYYEIGEGTEKNLEKAFYWYQKAAENGTEKNLEKAFYWQQRATESNKVSFNNEAGLLCNECELPYIDYQWCQQCNTKRFQQEFSKWTSNNEFIDKFIQEAQKNAKNNYEILEWIPYNKLSSINYYDKGGFSEIHKAIWSDGPIFSWNFDKQQWNRQTDYEVILKTLNNSSSLNKKFLDEV</sequence>
<dbReference type="Proteomes" id="UP000018888">
    <property type="component" value="Unassembled WGS sequence"/>
</dbReference>
<keyword evidence="2" id="KW-1185">Reference proteome</keyword>
<reference evidence="1 2" key="2">
    <citation type="journal article" date="2018" name="New Phytol.">
        <title>High intraspecific genome diversity in the model arbuscular mycorrhizal symbiont Rhizophagus irregularis.</title>
        <authorList>
            <person name="Chen E.C.H."/>
            <person name="Morin E."/>
            <person name="Beaudet D."/>
            <person name="Noel J."/>
            <person name="Yildirir G."/>
            <person name="Ndikumana S."/>
            <person name="Charron P."/>
            <person name="St-Onge C."/>
            <person name="Giorgi J."/>
            <person name="Kruger M."/>
            <person name="Marton T."/>
            <person name="Ropars J."/>
            <person name="Grigoriev I.V."/>
            <person name="Hainaut M."/>
            <person name="Henrissat B."/>
            <person name="Roux C."/>
            <person name="Martin F."/>
            <person name="Corradi N."/>
        </authorList>
    </citation>
    <scope>NUCLEOTIDE SEQUENCE [LARGE SCALE GENOMIC DNA]</scope>
    <source>
        <strain evidence="1 2">DAOM 197198</strain>
    </source>
</reference>
<dbReference type="Gene3D" id="1.25.40.10">
    <property type="entry name" value="Tetratricopeptide repeat domain"/>
    <property type="match status" value="1"/>
</dbReference>
<dbReference type="InterPro" id="IPR011990">
    <property type="entry name" value="TPR-like_helical_dom_sf"/>
</dbReference>
<dbReference type="AlphaFoldDB" id="A0A2P4QLW2"/>
<feature type="non-terminal residue" evidence="1">
    <location>
        <position position="1"/>
    </location>
</feature>
<dbReference type="InterPro" id="IPR006597">
    <property type="entry name" value="Sel1-like"/>
</dbReference>
<dbReference type="PANTHER" id="PTHR45011">
    <property type="entry name" value="DAP3-BINDING CELL DEATH ENHANCER 1"/>
    <property type="match status" value="1"/>
</dbReference>
<protein>
    <recommendedName>
        <fullName evidence="3">HCP-like protein</fullName>
    </recommendedName>
</protein>
<evidence type="ECO:0000313" key="1">
    <source>
        <dbReference type="EMBL" id="POG78598.1"/>
    </source>
</evidence>